<accession>A0A1A9X1S7</accession>
<feature type="region of interest" description="Disordered" evidence="4">
    <location>
        <begin position="736"/>
        <end position="779"/>
    </location>
</feature>
<proteinExistence type="predicted"/>
<feature type="region of interest" description="Disordered" evidence="4">
    <location>
        <begin position="1971"/>
        <end position="1991"/>
    </location>
</feature>
<feature type="region of interest" description="Disordered" evidence="4">
    <location>
        <begin position="890"/>
        <end position="915"/>
    </location>
</feature>
<feature type="compositionally biased region" description="Low complexity" evidence="4">
    <location>
        <begin position="893"/>
        <end position="905"/>
    </location>
</feature>
<feature type="compositionally biased region" description="Basic and acidic residues" evidence="4">
    <location>
        <begin position="1052"/>
        <end position="1061"/>
    </location>
</feature>
<evidence type="ECO:0000256" key="5">
    <source>
        <dbReference type="SAM" id="Phobius"/>
    </source>
</evidence>
<evidence type="ECO:0000256" key="2">
    <source>
        <dbReference type="ARBA" id="ARBA00022525"/>
    </source>
</evidence>
<feature type="region of interest" description="Disordered" evidence="4">
    <location>
        <begin position="2323"/>
        <end position="2342"/>
    </location>
</feature>
<dbReference type="Gene3D" id="2.10.70.10">
    <property type="entry name" value="Complement Module, domain 1"/>
    <property type="match status" value="1"/>
</dbReference>
<keyword evidence="8" id="KW-1185">Reference proteome</keyword>
<dbReference type="EnsemblMetazoa" id="GBRI041104-RA">
    <property type="protein sequence ID" value="GBRI041104-PA"/>
    <property type="gene ID" value="GBRI041104"/>
</dbReference>
<name>A0A1A9X1S7_9MUSC</name>
<dbReference type="PANTHER" id="PTHR46698:SF3">
    <property type="entry name" value="TENECTIN ISOFORM 1-RELATED"/>
    <property type="match status" value="1"/>
</dbReference>
<dbReference type="GO" id="GO:0005576">
    <property type="term" value="C:extracellular region"/>
    <property type="evidence" value="ECO:0007669"/>
    <property type="project" value="UniProtKB-SubCell"/>
</dbReference>
<sequence length="2563" mass="287604">MNKIERKCLKHLGFDVQVCAILAFLMIPLVTETAPLQEYTEMQQYTEGCYYNYNHYNEGDRIITNEPCLNCTCRNKMLMCYLRVCPFTKPIGHDCIVEKREDQCCPIITCPEVPVDVAHNAIASDTQLNVPGKYGCNLNGNFYPEGAQVPSNPNTPCELCYCIKNRTSCLMQECTLHIEGCTPIYNRGSCCPIRYNCDHEKDVFELEDNYSTTFITTEQTTERPTPGFILTTTVSAMSTKCMQNGQLYADGSRVPGENACQNCYCMRGDIICAVQECKRPLLASNGKICKVVPSSAEGECCFNNYVCEDDSPAYQSLDTTTLPYSNLDEKVGDISPIPFEDLHNLEKDKVGDISPIPIEDLHSSISEDDMRLQAHIDKDESKEVHRDKSINADYENLGLITEFSTTDNPIQNTTYDDSRYSPSEVMEQSEDVTDASTKNSGEPYTTTEQDAIKEKIVVEKEEEKESEKDIDELISETTSSEDYITTEGTSTIPTEKLTAHEKDEIDDSNTTTELFAKAHSITIDQGNMPFVVDNSENYLTSAITNANELTTTSLVDQEQQTTDHVKEIEDNEQFTKSPEFVGKFEIKDLKTEESEYEIPHDVEDETQIKTLNGDENTDNIASTRNEFESSTESLNIEKITLDTNMETFLETNKYSENSMKDIISKKTTKTYPETFQRTELNTAPPAIYDEQNLNKYDKNIENIKLTDEATVASEDNVTVGQSFVTYATDIPNKSQYFESDNQVTSIPEKLSKSEPDPEAGEDEQTSDDYIHITKSPGAEKSDFIEDKHKEFKEYTSEASMFTDAIKLITKSTIFETTNEESYPQKTDEGILASSNEENISSKTTKSIQDDKIYKTTPWNRETTQSHWYEEEIETSTKTVKTYASQNEDKYFSEESTNNENLLTESQTTESIPETEEEKAEVVLNFTNAREQPKISEKVSEMTFSMSEAETSTQILSTDIEQVTNPSIGDKEEDIGKENVETDLHKPTEINEKMSSFYTSEDFSDYTTQASTLNTTALEYIQENISRTSEKSKEESSFTETTSDENANESIESLEKSTTYERPTKSMVIEEQPNEITQQHYVKETTTETLEAATTESEDADVLTKDSNSDPEKKDKQAELHVYKEYELTEMPFEENQSHEIVKENETKTLKIEDRISTIQPLEATSESRDSSSWSTEISDYDSVGYSSEAFDISNVSDEDDMHLTTTEEMPSDAVKKTEFSILDEDIKFISTEPSRVNTKSDASDGNEIMQTTIAEEIVRSTTEAVVYNQSDNFLEIYSGNFELNSKTTASRPDDESRLITTDKMLLDKTSSSTLPTLPLQMFVDKKESNAWIENDDLKIEQATKEPLESIENAMSTNDITTTFEDTINLNEQYTTTINPLQRPAQIHQKKENVTSTVETITPPHVSSGEISDVHMSSTIPGKKDDMTSSVKSIIPPHVSSEQISDVHLPPIIPGEGSCLVDTKTYTNNATVPISNECEISCKCVNSVVICERMHCNIPKNVNGCIIHEDKSDKCCPIYVCDTVSIPSKTDYVTESIEYYENDLNLSEALNTEAAFVTDKTQSKTSSLEGISTISFVDDDVVMRSTKKPLIYENEPTEEHEKITKTIFTNTQEIENKYSISQTSTQKPDEEYGTNISTTLQADNEPGYVDALLHQANTTMETRSSTPTFDQLTTSMPMDTYNADVSKDIKEFVTTEVNMMFKPSELSISTFDASATNTESQHITDSSASFIETETKPDTNIFNVENPNDNDSTSEDNTSDSTSEDNTSDSLSSTFPDLINSIQQEQLRPSEKNTNEEIYEGTTTLRTLENSELLTTRLVGTSQETFEDLSMNTHRNAETGTLSLTNESRKEEMSTAIPTTDFVPVNGNNSILDIYEFEITEPTDKNLIEIEKKLSEQKDLNTENEFSTTDHGMFTVGTFTTLDENLMPQKTVNVTPQNSLNEIAKKINTEKKDQLSVNEIIEEKDQSAMNEIAGEKDQSSVNEIKEEKDQSSANEIIEHAVIEGDGLEIETGHSTVKIPSWKVDPEHRSEQPSSTLISTLYESTTQSNFEKDEIATSKSDMLELTTPTEVHTMFESENMVTSSLGSTTNWLKEEINETSLPENGFISNLKYFANTTTQPIIENVKEFNNISSLEADEKKTFYTNAELTTRAVPEIDQYPPTETIEQPNITTTNLEEKTKIDDSNEGLIKHVTEKNDLKNIEEKNLTLFTAASDLKSEPDYTTAHNSPDTGSHEMITKLTTVTPKGIEHIEKVEPSEGTPESQNQILENLYGLYGITTTKDNILTENINKNTVSHDTSDEKTDQDVFSSTKYPFLSYHIATDKPLKLSDQNPTKGEKHGPHSTDRILTEASPEILTTTTTTTALPMTTTTLSTTQYPQQPAIYGQHPQYPSYPEDEYTDEDETEIFGPGTCRYGGKLYVSAQQIPRDDPCDFCFCFRSDIICLQQSCPPPITGCHEEPISGFCCPRYECPVSMATVLNITTSTTTTSTTLPPHFLHHSYGNTVQRTGCLINGRSYRVGDKIESTSGPCINCTCGDDGKMKCDPQACIPEPTMQQVMAVVAASHKR</sequence>
<feature type="region of interest" description="Disordered" evidence="4">
    <location>
        <begin position="1024"/>
        <end position="1061"/>
    </location>
</feature>
<evidence type="ECO:0000256" key="3">
    <source>
        <dbReference type="ARBA" id="ARBA00022729"/>
    </source>
</evidence>
<evidence type="ECO:0000313" key="8">
    <source>
        <dbReference type="Proteomes" id="UP000091820"/>
    </source>
</evidence>
<keyword evidence="5" id="KW-0472">Membrane</keyword>
<feature type="region of interest" description="Disordered" evidence="4">
    <location>
        <begin position="1718"/>
        <end position="1774"/>
    </location>
</feature>
<feature type="transmembrane region" description="Helical" evidence="5">
    <location>
        <begin position="12"/>
        <end position="30"/>
    </location>
</feature>
<feature type="compositionally biased region" description="Basic and acidic residues" evidence="4">
    <location>
        <begin position="2332"/>
        <end position="2342"/>
    </location>
</feature>
<dbReference type="STRING" id="37001.A0A1A9X1S7"/>
<evidence type="ECO:0000313" key="7">
    <source>
        <dbReference type="EnsemblMetazoa" id="GBRI041104-PA"/>
    </source>
</evidence>
<dbReference type="Proteomes" id="UP000091820">
    <property type="component" value="Unassembled WGS sequence"/>
</dbReference>
<dbReference type="VEuPathDB" id="VectorBase:GBRI041104"/>
<evidence type="ECO:0000256" key="1">
    <source>
        <dbReference type="ARBA" id="ARBA00004613"/>
    </source>
</evidence>
<dbReference type="InterPro" id="IPR001007">
    <property type="entry name" value="VWF_dom"/>
</dbReference>
<dbReference type="InterPro" id="IPR052424">
    <property type="entry name" value="Kielin_Chordin-BMP_Reg"/>
</dbReference>
<dbReference type="PROSITE" id="PS50184">
    <property type="entry name" value="VWFC_2"/>
    <property type="match status" value="1"/>
</dbReference>
<feature type="compositionally biased region" description="Polar residues" evidence="4">
    <location>
        <begin position="736"/>
        <end position="745"/>
    </location>
</feature>
<feature type="compositionally biased region" description="Acidic residues" evidence="4">
    <location>
        <begin position="756"/>
        <end position="766"/>
    </location>
</feature>
<protein>
    <recommendedName>
        <fullName evidence="6">VWFC domain-containing protein</fullName>
    </recommendedName>
</protein>
<dbReference type="SMART" id="SM00214">
    <property type="entry name" value="VWC"/>
    <property type="match status" value="5"/>
</dbReference>
<feature type="domain" description="VWFC" evidence="6">
    <location>
        <begin position="239"/>
        <end position="308"/>
    </location>
</feature>
<feature type="region of interest" description="Disordered" evidence="4">
    <location>
        <begin position="1090"/>
        <end position="1115"/>
    </location>
</feature>
<feature type="compositionally biased region" description="Polar residues" evidence="4">
    <location>
        <begin position="434"/>
        <end position="444"/>
    </location>
</feature>
<reference evidence="7" key="2">
    <citation type="submission" date="2020-05" db="UniProtKB">
        <authorList>
            <consortium name="EnsemblMetazoa"/>
        </authorList>
    </citation>
    <scope>IDENTIFICATION</scope>
    <source>
        <strain evidence="7">IAEA</strain>
    </source>
</reference>
<keyword evidence="2" id="KW-0964">Secreted</keyword>
<evidence type="ECO:0000259" key="6">
    <source>
        <dbReference type="PROSITE" id="PS50184"/>
    </source>
</evidence>
<reference evidence="8" key="1">
    <citation type="submission" date="2014-03" db="EMBL/GenBank/DDBJ databases">
        <authorList>
            <person name="Aksoy S."/>
            <person name="Warren W."/>
            <person name="Wilson R.K."/>
        </authorList>
    </citation>
    <scope>NUCLEOTIDE SEQUENCE [LARGE SCALE GENOMIC DNA]</scope>
    <source>
        <strain evidence="8">IAEA</strain>
    </source>
</reference>
<feature type="region of interest" description="Disordered" evidence="4">
    <location>
        <begin position="408"/>
        <end position="444"/>
    </location>
</feature>
<feature type="compositionally biased region" description="Basic and acidic residues" evidence="4">
    <location>
        <begin position="1972"/>
        <end position="1991"/>
    </location>
</feature>
<evidence type="ECO:0000256" key="4">
    <source>
        <dbReference type="SAM" id="MobiDB-lite"/>
    </source>
</evidence>
<keyword evidence="3" id="KW-0732">Signal</keyword>
<keyword evidence="5" id="KW-0812">Transmembrane</keyword>
<feature type="compositionally biased region" description="Polar residues" evidence="4">
    <location>
        <begin position="1718"/>
        <end position="1742"/>
    </location>
</feature>
<organism evidence="7 8">
    <name type="scientific">Glossina brevipalpis</name>
    <dbReference type="NCBI Taxonomy" id="37001"/>
    <lineage>
        <taxon>Eukaryota</taxon>
        <taxon>Metazoa</taxon>
        <taxon>Ecdysozoa</taxon>
        <taxon>Arthropoda</taxon>
        <taxon>Hexapoda</taxon>
        <taxon>Insecta</taxon>
        <taxon>Pterygota</taxon>
        <taxon>Neoptera</taxon>
        <taxon>Endopterygota</taxon>
        <taxon>Diptera</taxon>
        <taxon>Brachycera</taxon>
        <taxon>Muscomorpha</taxon>
        <taxon>Hippoboscoidea</taxon>
        <taxon>Glossinidae</taxon>
        <taxon>Glossina</taxon>
    </lineage>
</organism>
<feature type="compositionally biased region" description="Basic and acidic residues" evidence="4">
    <location>
        <begin position="1101"/>
        <end position="1115"/>
    </location>
</feature>
<feature type="compositionally biased region" description="Acidic residues" evidence="4">
    <location>
        <begin position="1751"/>
        <end position="1766"/>
    </location>
</feature>
<comment type="subcellular location">
    <subcellularLocation>
        <location evidence="1">Secreted</location>
    </subcellularLocation>
</comment>
<keyword evidence="5" id="KW-1133">Transmembrane helix</keyword>
<dbReference type="SUPFAM" id="SSF57603">
    <property type="entry name" value="FnI-like domain"/>
    <property type="match status" value="6"/>
</dbReference>
<dbReference type="PANTHER" id="PTHR46698">
    <property type="entry name" value="CROSSVEINLESS 2"/>
    <property type="match status" value="1"/>
</dbReference>